<dbReference type="GO" id="GO:0000166">
    <property type="term" value="F:nucleotide binding"/>
    <property type="evidence" value="ECO:0007669"/>
    <property type="project" value="UniProtKB-KW"/>
</dbReference>
<dbReference type="EMBL" id="KV419410">
    <property type="protein sequence ID" value="KZS92394.1"/>
    <property type="molecule type" value="Genomic_DNA"/>
</dbReference>
<dbReference type="GO" id="GO:1990133">
    <property type="term" value="C:molybdopterin adenylyltransferase complex"/>
    <property type="evidence" value="ECO:0007669"/>
    <property type="project" value="TreeGrafter"/>
</dbReference>
<dbReference type="InterPro" id="IPR016155">
    <property type="entry name" value="Mopterin_synth/thiamin_S_b"/>
</dbReference>
<accession>A0A164TIM2</accession>
<evidence type="ECO:0000256" key="2">
    <source>
        <dbReference type="SAM" id="SignalP"/>
    </source>
</evidence>
<protein>
    <recommendedName>
        <fullName evidence="5">Molybdopterin synthase sulfur carrier subunit</fullName>
    </recommendedName>
</protein>
<sequence length="102" mass="10853">MPHAISVSLLYFAGAFSAIGRASESLTLTVKDAERGFPLSDLAAVILERHPGNNLDKVLETSQWSVDAEMVDDPNDVYLKGGEEVAVIPPVSGDIPDTSLIT</sequence>
<keyword evidence="1" id="KW-0547">Nucleotide-binding</keyword>
<dbReference type="InterPro" id="IPR012675">
    <property type="entry name" value="Beta-grasp_dom_sf"/>
</dbReference>
<keyword evidence="2" id="KW-0732">Signal</keyword>
<gene>
    <name evidence="3" type="ORF">SISNIDRAFT_486431</name>
</gene>
<proteinExistence type="predicted"/>
<evidence type="ECO:0000313" key="4">
    <source>
        <dbReference type="Proteomes" id="UP000076722"/>
    </source>
</evidence>
<organism evidence="3 4">
    <name type="scientific">Sistotremastrum niveocremeum HHB9708</name>
    <dbReference type="NCBI Taxonomy" id="1314777"/>
    <lineage>
        <taxon>Eukaryota</taxon>
        <taxon>Fungi</taxon>
        <taxon>Dikarya</taxon>
        <taxon>Basidiomycota</taxon>
        <taxon>Agaricomycotina</taxon>
        <taxon>Agaricomycetes</taxon>
        <taxon>Sistotremastrales</taxon>
        <taxon>Sistotremastraceae</taxon>
        <taxon>Sertulicium</taxon>
        <taxon>Sertulicium niveocremeum</taxon>
    </lineage>
</organism>
<keyword evidence="4" id="KW-1185">Reference proteome</keyword>
<dbReference type="PANTHER" id="PTHR33359:SF1">
    <property type="entry name" value="MOLYBDOPTERIN SYNTHASE SULFUR CARRIER SUBUNIT"/>
    <property type="match status" value="1"/>
</dbReference>
<dbReference type="STRING" id="1314777.A0A164TIM2"/>
<dbReference type="CDD" id="cd00754">
    <property type="entry name" value="Ubl_MoaD"/>
    <property type="match status" value="1"/>
</dbReference>
<evidence type="ECO:0000256" key="1">
    <source>
        <dbReference type="ARBA" id="ARBA00022741"/>
    </source>
</evidence>
<dbReference type="Proteomes" id="UP000076722">
    <property type="component" value="Unassembled WGS sequence"/>
</dbReference>
<evidence type="ECO:0000313" key="3">
    <source>
        <dbReference type="EMBL" id="KZS92394.1"/>
    </source>
</evidence>
<feature type="signal peptide" evidence="2">
    <location>
        <begin position="1"/>
        <end position="17"/>
    </location>
</feature>
<dbReference type="Gene3D" id="3.10.20.30">
    <property type="match status" value="1"/>
</dbReference>
<dbReference type="PANTHER" id="PTHR33359">
    <property type="entry name" value="MOLYBDOPTERIN SYNTHASE SULFUR CARRIER SUBUNIT"/>
    <property type="match status" value="1"/>
</dbReference>
<evidence type="ECO:0008006" key="5">
    <source>
        <dbReference type="Google" id="ProtNLM"/>
    </source>
</evidence>
<name>A0A164TIM2_9AGAM</name>
<reference evidence="3 4" key="1">
    <citation type="journal article" date="2016" name="Mol. Biol. Evol.">
        <title>Comparative Genomics of Early-Diverging Mushroom-Forming Fungi Provides Insights into the Origins of Lignocellulose Decay Capabilities.</title>
        <authorList>
            <person name="Nagy L.G."/>
            <person name="Riley R."/>
            <person name="Tritt A."/>
            <person name="Adam C."/>
            <person name="Daum C."/>
            <person name="Floudas D."/>
            <person name="Sun H."/>
            <person name="Yadav J.S."/>
            <person name="Pangilinan J."/>
            <person name="Larsson K.H."/>
            <person name="Matsuura K."/>
            <person name="Barry K."/>
            <person name="Labutti K."/>
            <person name="Kuo R."/>
            <person name="Ohm R.A."/>
            <person name="Bhattacharya S.S."/>
            <person name="Shirouzu T."/>
            <person name="Yoshinaga Y."/>
            <person name="Martin F.M."/>
            <person name="Grigoriev I.V."/>
            <person name="Hibbett D.S."/>
        </authorList>
    </citation>
    <scope>NUCLEOTIDE SEQUENCE [LARGE SCALE GENOMIC DNA]</scope>
    <source>
        <strain evidence="3 4">HHB9708</strain>
    </source>
</reference>
<dbReference type="GO" id="GO:0006777">
    <property type="term" value="P:Mo-molybdopterin cofactor biosynthetic process"/>
    <property type="evidence" value="ECO:0007669"/>
    <property type="project" value="InterPro"/>
</dbReference>
<dbReference type="SUPFAM" id="SSF54285">
    <property type="entry name" value="MoaD/ThiS"/>
    <property type="match status" value="1"/>
</dbReference>
<dbReference type="AlphaFoldDB" id="A0A164TIM2"/>
<dbReference type="OrthoDB" id="5595860at2759"/>
<dbReference type="InterPro" id="IPR044672">
    <property type="entry name" value="MOCS2A"/>
</dbReference>
<feature type="chain" id="PRO_5007853457" description="Molybdopterin synthase sulfur carrier subunit" evidence="2">
    <location>
        <begin position="18"/>
        <end position="102"/>
    </location>
</feature>